<keyword evidence="4" id="KW-1185">Reference proteome</keyword>
<evidence type="ECO:0000313" key="3">
    <source>
        <dbReference type="EMBL" id="MVP01948.1"/>
    </source>
</evidence>
<gene>
    <name evidence="3" type="ORF">EDM21_20940</name>
</gene>
<comment type="caution">
    <text evidence="3">The sequence shown here is derived from an EMBL/GenBank/DDBJ whole genome shotgun (WGS) entry which is preliminary data.</text>
</comment>
<accession>A0A7X3FLL2</accession>
<name>A0A7X3FLL2_9BACL</name>
<reference evidence="3 4" key="1">
    <citation type="journal article" date="2019" name="Microorganisms">
        <title>Paenibacillus lutrae sp. nov., A Chitinolytic Species Isolated from A River Otter in Castril Natural Park, Granada, Spain.</title>
        <authorList>
            <person name="Rodriguez M."/>
            <person name="Reina J.C."/>
            <person name="Bejar V."/>
            <person name="Llamas I."/>
        </authorList>
    </citation>
    <scope>NUCLEOTIDE SEQUENCE [LARGE SCALE GENOMIC DNA]</scope>
    <source>
        <strain evidence="3 4">N10</strain>
    </source>
</reference>
<dbReference type="InterPro" id="IPR004843">
    <property type="entry name" value="Calcineurin-like_PHP"/>
</dbReference>
<dbReference type="Gene3D" id="2.80.10.50">
    <property type="match status" value="1"/>
</dbReference>
<evidence type="ECO:0000259" key="2">
    <source>
        <dbReference type="Pfam" id="PF00149"/>
    </source>
</evidence>
<sequence>MCLYVIYLEMLPVKTIRYHLLRGIYMTRFRTVPSRSLSLWQSAVTDTVRSAMKDQMPKSGSEQPGQQADLLAVAAPAAADNAAELLASLHEHILQEQGADNPGPLLKASGSASDASAEAGPASDAAKVSRLMYEAAIAKAEGKEEEAFRLMEEARKYSTGDYAGWVTCITTFIEYYTKYRNPYYRDWKELGQPIGTYGVIPYVLPDDAKVGLIGDWATGMPDAKELVKYMVNMDVDAIIHLGDIYYSGTPDECTRNFNAIFDEVFAETGKPRIPVFTIPGNHDYYAFGYGFYNGVIDQVNASHPDWKQEASYFSLRTQDGAWQFLGMDTGRHDYNPKNDMDPTYNGPWLEDSEVEWHADKLRNFGGSTLLLSHHQLFSQHSPIQSRFAQRPWMNEHLMSAFSPYFDRIACWFWGHEHNLALFRDGLMGLAKGRLVGSSAYEETTGETPYTPHNADYAEQVPYMEAMPLVSQANGYYNHAFAVLDFKRAGKEDPIACTYYEFPSWGSHQPDTIQAKVLMTETIPYKVPAPPVSGAVIKSGDVVLLRNQTGAYVAGFKTGKWPSYLNFPTVSPTDKVKLKLSLLQGTEGSELKDEAEIRIETTEMQQDNCLGAWKDRHELYYYQKDYNKEQQGWRLRKVDPTDSALRDGDVVYIYNRYWTDGKMCQEGQWLTTKADTPDKWTIVKL</sequence>
<proteinExistence type="predicted"/>
<feature type="compositionally biased region" description="Low complexity" evidence="1">
    <location>
        <begin position="108"/>
        <end position="121"/>
    </location>
</feature>
<evidence type="ECO:0000256" key="1">
    <source>
        <dbReference type="SAM" id="MobiDB-lite"/>
    </source>
</evidence>
<protein>
    <submittedName>
        <fullName evidence="3">Serine/threonine protein phosphatase</fullName>
    </submittedName>
</protein>
<feature type="domain" description="Calcineurin-like phosphoesterase" evidence="2">
    <location>
        <begin position="209"/>
        <end position="418"/>
    </location>
</feature>
<dbReference type="Pfam" id="PF00149">
    <property type="entry name" value="Metallophos"/>
    <property type="match status" value="1"/>
</dbReference>
<dbReference type="EMBL" id="RHLK01000016">
    <property type="protein sequence ID" value="MVP01948.1"/>
    <property type="molecule type" value="Genomic_DNA"/>
</dbReference>
<feature type="region of interest" description="Disordered" evidence="1">
    <location>
        <begin position="100"/>
        <end position="121"/>
    </location>
</feature>
<dbReference type="AlphaFoldDB" id="A0A7X3FLL2"/>
<dbReference type="SUPFAM" id="SSF56300">
    <property type="entry name" value="Metallo-dependent phosphatases"/>
    <property type="match status" value="1"/>
</dbReference>
<organism evidence="3 4">
    <name type="scientific">Paenibacillus lutrae</name>
    <dbReference type="NCBI Taxonomy" id="2078573"/>
    <lineage>
        <taxon>Bacteria</taxon>
        <taxon>Bacillati</taxon>
        <taxon>Bacillota</taxon>
        <taxon>Bacilli</taxon>
        <taxon>Bacillales</taxon>
        <taxon>Paenibacillaceae</taxon>
        <taxon>Paenibacillus</taxon>
    </lineage>
</organism>
<dbReference type="Proteomes" id="UP000490800">
    <property type="component" value="Unassembled WGS sequence"/>
</dbReference>
<evidence type="ECO:0000313" key="4">
    <source>
        <dbReference type="Proteomes" id="UP000490800"/>
    </source>
</evidence>
<dbReference type="InterPro" id="IPR029052">
    <property type="entry name" value="Metallo-depent_PP-like"/>
</dbReference>
<dbReference type="GO" id="GO:0016787">
    <property type="term" value="F:hydrolase activity"/>
    <property type="evidence" value="ECO:0007669"/>
    <property type="project" value="InterPro"/>
</dbReference>
<dbReference type="OrthoDB" id="113290at2"/>
<dbReference type="Gene3D" id="3.60.21.10">
    <property type="match status" value="1"/>
</dbReference>